<keyword evidence="2 3" id="KW-0175">Coiled coil</keyword>
<dbReference type="Gene3D" id="2.40.30.170">
    <property type="match status" value="1"/>
</dbReference>
<dbReference type="InterPro" id="IPR058647">
    <property type="entry name" value="BSH_CzcB-like"/>
</dbReference>
<organism evidence="5 6">
    <name type="scientific">Oceanicola granulosus (strain ATCC BAA-861 / DSM 15982 / KCTC 12143 / HTCC2516)</name>
    <dbReference type="NCBI Taxonomy" id="314256"/>
    <lineage>
        <taxon>Bacteria</taxon>
        <taxon>Pseudomonadati</taxon>
        <taxon>Pseudomonadota</taxon>
        <taxon>Alphaproteobacteria</taxon>
        <taxon>Rhodobacterales</taxon>
        <taxon>Roseobacteraceae</taxon>
        <taxon>Oceanicola</taxon>
    </lineage>
</organism>
<evidence type="ECO:0000313" key="6">
    <source>
        <dbReference type="Proteomes" id="UP000003635"/>
    </source>
</evidence>
<evidence type="ECO:0000256" key="2">
    <source>
        <dbReference type="ARBA" id="ARBA00023054"/>
    </source>
</evidence>
<dbReference type="InterPro" id="IPR029016">
    <property type="entry name" value="GAF-like_dom_sf"/>
</dbReference>
<dbReference type="Pfam" id="PF25973">
    <property type="entry name" value="BSH_CzcB"/>
    <property type="match status" value="1"/>
</dbReference>
<dbReference type="GO" id="GO:0030313">
    <property type="term" value="C:cell envelope"/>
    <property type="evidence" value="ECO:0007669"/>
    <property type="project" value="UniProtKB-SubCell"/>
</dbReference>
<accession>Q2CEY4</accession>
<dbReference type="InterPro" id="IPR050465">
    <property type="entry name" value="UPF0194_transport"/>
</dbReference>
<dbReference type="PANTHER" id="PTHR32347">
    <property type="entry name" value="EFFLUX SYSTEM COMPONENT YKNX-RELATED"/>
    <property type="match status" value="1"/>
</dbReference>
<dbReference type="SUPFAM" id="SSF111369">
    <property type="entry name" value="HlyD-like secretion proteins"/>
    <property type="match status" value="1"/>
</dbReference>
<comment type="subcellular location">
    <subcellularLocation>
        <location evidence="1">Cell envelope</location>
    </subcellularLocation>
</comment>
<evidence type="ECO:0000313" key="5">
    <source>
        <dbReference type="EMBL" id="EAR51226.1"/>
    </source>
</evidence>
<dbReference type="AlphaFoldDB" id="Q2CEY4"/>
<dbReference type="STRING" id="314256.OG2516_14466"/>
<dbReference type="PANTHER" id="PTHR32347:SF23">
    <property type="entry name" value="BLL5650 PROTEIN"/>
    <property type="match status" value="1"/>
</dbReference>
<evidence type="ECO:0000256" key="3">
    <source>
        <dbReference type="SAM" id="Coils"/>
    </source>
</evidence>
<dbReference type="Gene3D" id="3.30.450.40">
    <property type="match status" value="1"/>
</dbReference>
<keyword evidence="6" id="KW-1185">Reference proteome</keyword>
<proteinExistence type="predicted"/>
<dbReference type="OrthoDB" id="9806939at2"/>
<evidence type="ECO:0000256" key="1">
    <source>
        <dbReference type="ARBA" id="ARBA00004196"/>
    </source>
</evidence>
<gene>
    <name evidence="5" type="ORF">OG2516_14466</name>
</gene>
<reference evidence="5 6" key="1">
    <citation type="journal article" date="2010" name="J. Bacteriol.">
        <title>Genome sequences of Oceanicola granulosus HTCC2516(T) and Oceanicola batsensis HTCC2597(TDelta).</title>
        <authorList>
            <person name="Thrash J.C."/>
            <person name="Cho J.C."/>
            <person name="Vergin K.L."/>
            <person name="Giovannoni S.J."/>
        </authorList>
    </citation>
    <scope>NUCLEOTIDE SEQUENCE [LARGE SCALE GENOMIC DNA]</scope>
    <source>
        <strain evidence="6">ATCC BAA-861 / DSM 15982 / KCTC 12143 / HTCC2516</strain>
    </source>
</reference>
<dbReference type="eggNOG" id="COG0845">
    <property type="taxonomic scope" value="Bacteria"/>
</dbReference>
<dbReference type="Gene3D" id="2.40.50.100">
    <property type="match status" value="1"/>
</dbReference>
<name>Q2CEY4_OCEGH</name>
<sequence>MTLSRSIPGASAEAPAATAALSGAAWAAFVGARGERALLQAWVTLLMQRVDDAAFVVVLEPDRDSGALTPVAAGPDPTRDLAALRPAAEQCATSGRAATLVEGELGYVAVPARTRDGPMAGLVVMELRATAPAALQRAVREIHWAAGWLTARYWQGAAGEEAGKVERAAIALDLLALVHEHPRPEAAAMALVNEVQGVLEADQAAIGLVRGRRSPRVRLLTMSYAAWFKRRSALTESLENAMDEVYDQGVAVAHPPVEGLPRSVAIAHADHVRATRTAHILSLPLQDDGRTVGVLTVERRDDRAFDLREVRIAESVAALMGPVLELKRRNRRWIGGRLVDKAGHVLGILLGPRRLSWKLLALALIALALAAATVRGPFRVAADAVLRGEVQRAAVAPFQGFVAEAPLRAGDVVEAGALLARLDDRDLRLEQLRWQSEIDRFLAQQRTALAERSRDEVSYLEAQIAQARAQLALTEAQLAKTEIRAPIAGVVVSGDLSQQLGAPVQQGEVLFEVAPLDSYRVELFVDERDLRWVEAGMGGTLILKSRPTDGLGFEIGRITPVSEARDEGNVFVAEARLAAPGPDLRPGMEGSAKIEAGRALYVWSWTRRLRDWARATLWTWQP</sequence>
<feature type="coiled-coil region" evidence="3">
    <location>
        <begin position="450"/>
        <end position="484"/>
    </location>
</feature>
<feature type="domain" description="GAF" evidence="4">
    <location>
        <begin position="183"/>
        <end position="334"/>
    </location>
</feature>
<dbReference type="SUPFAM" id="SSF55781">
    <property type="entry name" value="GAF domain-like"/>
    <property type="match status" value="1"/>
</dbReference>
<dbReference type="Proteomes" id="UP000003635">
    <property type="component" value="Unassembled WGS sequence"/>
</dbReference>
<protein>
    <submittedName>
        <fullName evidence="5">GAF domain protein</fullName>
    </submittedName>
</protein>
<dbReference type="RefSeq" id="WP_007256409.1">
    <property type="nucleotide sequence ID" value="NZ_CH724108.1"/>
</dbReference>
<dbReference type="EMBL" id="AAOT01000015">
    <property type="protein sequence ID" value="EAR51226.1"/>
    <property type="molecule type" value="Genomic_DNA"/>
</dbReference>
<evidence type="ECO:0000259" key="4">
    <source>
        <dbReference type="SMART" id="SM00065"/>
    </source>
</evidence>
<comment type="caution">
    <text evidence="5">The sequence shown here is derived from an EMBL/GenBank/DDBJ whole genome shotgun (WGS) entry which is preliminary data.</text>
</comment>
<dbReference type="HOGENOM" id="CLU_030412_0_0_5"/>
<dbReference type="InterPro" id="IPR003018">
    <property type="entry name" value="GAF"/>
</dbReference>
<dbReference type="Pfam" id="PF01590">
    <property type="entry name" value="GAF"/>
    <property type="match status" value="1"/>
</dbReference>
<dbReference type="SMART" id="SM00065">
    <property type="entry name" value="GAF"/>
    <property type="match status" value="1"/>
</dbReference>